<comment type="caution">
    <text evidence="2">The sequence shown here is derived from an EMBL/GenBank/DDBJ whole genome shotgun (WGS) entry which is preliminary data.</text>
</comment>
<organism evidence="2 3">
    <name type="scientific">Mycobacterium kyorinense</name>
    <dbReference type="NCBI Taxonomy" id="487514"/>
    <lineage>
        <taxon>Bacteria</taxon>
        <taxon>Bacillati</taxon>
        <taxon>Actinomycetota</taxon>
        <taxon>Actinomycetes</taxon>
        <taxon>Mycobacteriales</taxon>
        <taxon>Mycobacteriaceae</taxon>
        <taxon>Mycobacterium</taxon>
    </lineage>
</organism>
<dbReference type="Proteomes" id="UP000093592">
    <property type="component" value="Unassembled WGS sequence"/>
</dbReference>
<feature type="compositionally biased region" description="Basic and acidic residues" evidence="1">
    <location>
        <begin position="40"/>
        <end position="49"/>
    </location>
</feature>
<evidence type="ECO:0000313" key="3">
    <source>
        <dbReference type="Proteomes" id="UP000093592"/>
    </source>
</evidence>
<dbReference type="AlphaFoldDB" id="A0A1A2ZBP4"/>
<dbReference type="EMBL" id="LZKJ01000080">
    <property type="protein sequence ID" value="OBI48089.1"/>
    <property type="molecule type" value="Genomic_DNA"/>
</dbReference>
<proteinExistence type="predicted"/>
<accession>A0A1A2ZBP4</accession>
<feature type="region of interest" description="Disordered" evidence="1">
    <location>
        <begin position="138"/>
        <end position="160"/>
    </location>
</feature>
<dbReference type="OrthoDB" id="5326845at2"/>
<feature type="compositionally biased region" description="Pro residues" evidence="1">
    <location>
        <begin position="145"/>
        <end position="154"/>
    </location>
</feature>
<sequence length="233" mass="25149">MGLAEVKQAALETARKIGEAARAYAGSDQQIADRINQQMHPDKDEDQRRGVQAVDNRTFRDAPQFPGDSDDPSRMTPEQARAAYDRLKGHIRAHNLSPPPPHDTGAVAAYNREAAALNARKAALEARLAELGVPVEGEAPAHPEQAPPPFPPPQHMTGLTEHGAQRINGRDSHGVNDSALGDAVKHPIGPPQYAPDQYGGSYTYVGKDATVILNKDGQVITAWANSRNGWRNP</sequence>
<gene>
    <name evidence="2" type="ORF">A5707_18425</name>
</gene>
<dbReference type="RefSeq" id="WP_065014027.1">
    <property type="nucleotide sequence ID" value="NZ_LZKJ01000080.1"/>
</dbReference>
<evidence type="ECO:0000256" key="1">
    <source>
        <dbReference type="SAM" id="MobiDB-lite"/>
    </source>
</evidence>
<name>A0A1A2ZBP4_9MYCO</name>
<feature type="region of interest" description="Disordered" evidence="1">
    <location>
        <begin position="36"/>
        <end position="76"/>
    </location>
</feature>
<evidence type="ECO:0000313" key="2">
    <source>
        <dbReference type="EMBL" id="OBI48089.1"/>
    </source>
</evidence>
<protein>
    <submittedName>
        <fullName evidence="2">Uncharacterized protein</fullName>
    </submittedName>
</protein>
<reference evidence="3" key="1">
    <citation type="submission" date="2016-06" db="EMBL/GenBank/DDBJ databases">
        <authorList>
            <person name="Sutton G."/>
            <person name="Brinkac L."/>
            <person name="Sanka R."/>
            <person name="Adams M."/>
            <person name="Lau E."/>
            <person name="Sam S."/>
            <person name="Sreng N."/>
            <person name="Him V."/>
            <person name="Kerleguer A."/>
            <person name="Cheng S."/>
        </authorList>
    </citation>
    <scope>NUCLEOTIDE SEQUENCE [LARGE SCALE GENOMIC DNA]</scope>
    <source>
        <strain evidence="3">E861</strain>
    </source>
</reference>